<reference evidence="2 3" key="1">
    <citation type="submission" date="2019-06" db="EMBL/GenBank/DDBJ databases">
        <title>New taxonomy in bacterial strain CC-CFT640, isolated from vineyard.</title>
        <authorList>
            <person name="Lin S.-Y."/>
            <person name="Tsai C.-F."/>
            <person name="Young C.-C."/>
        </authorList>
    </citation>
    <scope>NUCLEOTIDE SEQUENCE [LARGE SCALE GENOMIC DNA]</scope>
    <source>
        <strain evidence="2 3">CC-CFT640</strain>
    </source>
</reference>
<comment type="caution">
    <text evidence="2">The sequence shown here is derived from an EMBL/GenBank/DDBJ whole genome shotgun (WGS) entry which is preliminary data.</text>
</comment>
<keyword evidence="1" id="KW-1133">Transmembrane helix</keyword>
<dbReference type="AlphaFoldDB" id="A0A5C8PTQ6"/>
<dbReference type="RefSeq" id="WP_147845526.1">
    <property type="nucleotide sequence ID" value="NZ_VDUZ01000003.1"/>
</dbReference>
<dbReference type="InterPro" id="IPR025333">
    <property type="entry name" value="DUF4239"/>
</dbReference>
<evidence type="ECO:0000313" key="2">
    <source>
        <dbReference type="EMBL" id="TXL81617.1"/>
    </source>
</evidence>
<protein>
    <recommendedName>
        <fullName evidence="4">DUF4239 domain-containing protein</fullName>
    </recommendedName>
</protein>
<keyword evidence="3" id="KW-1185">Reference proteome</keyword>
<dbReference type="Proteomes" id="UP000321638">
    <property type="component" value="Unassembled WGS sequence"/>
</dbReference>
<evidence type="ECO:0000313" key="3">
    <source>
        <dbReference type="Proteomes" id="UP000321638"/>
    </source>
</evidence>
<proteinExistence type="predicted"/>
<gene>
    <name evidence="2" type="ORF">FHP25_03560</name>
</gene>
<keyword evidence="1" id="KW-0812">Transmembrane</keyword>
<evidence type="ECO:0008006" key="4">
    <source>
        <dbReference type="Google" id="ProtNLM"/>
    </source>
</evidence>
<dbReference type="Pfam" id="PF14023">
    <property type="entry name" value="Bestrophin-like"/>
    <property type="match status" value="1"/>
</dbReference>
<organism evidence="2 3">
    <name type="scientific">Vineibacter terrae</name>
    <dbReference type="NCBI Taxonomy" id="2586908"/>
    <lineage>
        <taxon>Bacteria</taxon>
        <taxon>Pseudomonadati</taxon>
        <taxon>Pseudomonadota</taxon>
        <taxon>Alphaproteobacteria</taxon>
        <taxon>Hyphomicrobiales</taxon>
        <taxon>Vineibacter</taxon>
    </lineage>
</organism>
<sequence length="254" mass="28023">MQAILSLPAVVAVGLFLITIAALEVGYLIGRRSGARDEDFTSQLSVIRGAALALLTFLIGFAFSGAGSRYIDRLDMIVKEANAIGTAYLRTMVLPEPQRSDLQETLRQYTADRIAIMQSQDQAEMDRVIARASQHHTRMWDAVLKGVAGDPQLMLVVLPPFNDLIDLHTTHLSASRRHIPMLVLGLLVAIAVLGFVLVGYGNGLKKRRYPVLNGLFCAITATAFWMTIDLDRPHYGLIRASYQPYIDQLASMKP</sequence>
<evidence type="ECO:0000256" key="1">
    <source>
        <dbReference type="SAM" id="Phobius"/>
    </source>
</evidence>
<dbReference type="EMBL" id="VDUZ01000003">
    <property type="protein sequence ID" value="TXL81617.1"/>
    <property type="molecule type" value="Genomic_DNA"/>
</dbReference>
<name>A0A5C8PTQ6_9HYPH</name>
<feature type="transmembrane region" description="Helical" evidence="1">
    <location>
        <begin position="209"/>
        <end position="228"/>
    </location>
</feature>
<keyword evidence="1" id="KW-0472">Membrane</keyword>
<feature type="transmembrane region" description="Helical" evidence="1">
    <location>
        <begin position="181"/>
        <end position="203"/>
    </location>
</feature>
<accession>A0A5C8PTQ6</accession>
<dbReference type="OrthoDB" id="272864at2"/>
<feature type="transmembrane region" description="Helical" evidence="1">
    <location>
        <begin position="46"/>
        <end position="66"/>
    </location>
</feature>